<organism evidence="2 3">
    <name type="scientific">Acidianus brierleyi</name>
    <dbReference type="NCBI Taxonomy" id="41673"/>
    <lineage>
        <taxon>Archaea</taxon>
        <taxon>Thermoproteota</taxon>
        <taxon>Thermoprotei</taxon>
        <taxon>Sulfolobales</taxon>
        <taxon>Sulfolobaceae</taxon>
        <taxon>Acidianus</taxon>
    </lineage>
</organism>
<name>A0A2U9IB44_9CREN</name>
<evidence type="ECO:0000313" key="2">
    <source>
        <dbReference type="EMBL" id="AWR93246.1"/>
    </source>
</evidence>
<dbReference type="SUPFAM" id="SSF52540">
    <property type="entry name" value="P-loop containing nucleoside triphosphate hydrolases"/>
    <property type="match status" value="1"/>
</dbReference>
<gene>
    <name evidence="2" type="ORF">DFR85_00090</name>
</gene>
<dbReference type="EMBL" id="CP029289">
    <property type="protein sequence ID" value="AWR93246.1"/>
    <property type="molecule type" value="Genomic_DNA"/>
</dbReference>
<proteinExistence type="predicted"/>
<dbReference type="Gene3D" id="3.40.50.300">
    <property type="entry name" value="P-loop containing nucleotide triphosphate hydrolases"/>
    <property type="match status" value="1"/>
</dbReference>
<keyword evidence="3" id="KW-1185">Reference proteome</keyword>
<sequence>MNIKIISNEGGVGKSTLALIIAKSLALKSKKVALLDMDLLGYPSWVIGVEGNGIITTLLKNKDYKHAIKEIEIGKGSITTLKLFDGKEITDLDRNILIEAMNIINDTLRNFKYVITDTPTMSFRERIKQLEPEGKSLMITRYSSEIPSVTDSDTLGIIVNMVPDNFKTFSKHIKNEIVIPFYEQLFNFSGNINEIPIFDEISKIETMFESS</sequence>
<reference evidence="2 3" key="1">
    <citation type="submission" date="2018-05" db="EMBL/GenBank/DDBJ databases">
        <title>Complete Genome Sequences of Extremely Thermoacidophilic, Metal-Mobilizing Type-Strain Members of the Archaeal Family Sulfolobaceae: Acidianus brierleyi DSM-1651T, Acidianus sulfidivorans DSM-18786T, Metallosphaera hakonensis DSM-7519T, and Metallosphaera prunae DSM-10039T.</title>
        <authorList>
            <person name="Counts J.A."/>
            <person name="Kelly R.M."/>
        </authorList>
    </citation>
    <scope>NUCLEOTIDE SEQUENCE [LARGE SCALE GENOMIC DNA]</scope>
    <source>
        <strain evidence="2 3">DSM 1651</strain>
    </source>
</reference>
<dbReference type="InterPro" id="IPR002586">
    <property type="entry name" value="CobQ/CobB/MinD/ParA_Nub-bd_dom"/>
</dbReference>
<dbReference type="GeneID" id="36830508"/>
<dbReference type="OrthoDB" id="36110at2157"/>
<protein>
    <recommendedName>
        <fullName evidence="1">CobQ/CobB/MinD/ParA nucleotide binding domain-containing protein</fullName>
    </recommendedName>
</protein>
<evidence type="ECO:0000259" key="1">
    <source>
        <dbReference type="Pfam" id="PF01656"/>
    </source>
</evidence>
<dbReference type="Proteomes" id="UP000248044">
    <property type="component" value="Chromosome"/>
</dbReference>
<feature type="domain" description="CobQ/CobB/MinD/ParA nucleotide binding" evidence="1">
    <location>
        <begin position="5"/>
        <end position="177"/>
    </location>
</feature>
<dbReference type="AlphaFoldDB" id="A0A2U9IB44"/>
<accession>A0A2U9IB44</accession>
<dbReference type="InterPro" id="IPR027417">
    <property type="entry name" value="P-loop_NTPase"/>
</dbReference>
<dbReference type="Pfam" id="PF01656">
    <property type="entry name" value="CbiA"/>
    <property type="match status" value="1"/>
</dbReference>
<evidence type="ECO:0000313" key="3">
    <source>
        <dbReference type="Proteomes" id="UP000248044"/>
    </source>
</evidence>
<dbReference type="RefSeq" id="WP_110269131.1">
    <property type="nucleotide sequence ID" value="NZ_CP029289.2"/>
</dbReference>
<dbReference type="KEGG" id="abri:DFR85_00090"/>